<dbReference type="InterPro" id="IPR005561">
    <property type="entry name" value="ANTAR"/>
</dbReference>
<evidence type="ECO:0000313" key="3">
    <source>
        <dbReference type="Proteomes" id="UP000886879"/>
    </source>
</evidence>
<gene>
    <name evidence="2" type="ORF">IAD31_03950</name>
</gene>
<dbReference type="GO" id="GO:0003723">
    <property type="term" value="F:RNA binding"/>
    <property type="evidence" value="ECO:0007669"/>
    <property type="project" value="InterPro"/>
</dbReference>
<organism evidence="2 3">
    <name type="scientific">Candidatus Enterenecus faecium</name>
    <dbReference type="NCBI Taxonomy" id="2840780"/>
    <lineage>
        <taxon>Bacteria</taxon>
        <taxon>Bacillati</taxon>
        <taxon>Bacillota</taxon>
        <taxon>Clostridia</taxon>
        <taxon>Eubacteriales</taxon>
        <taxon>Candidatus Enterenecus</taxon>
    </lineage>
</organism>
<dbReference type="EMBL" id="DVFO01000037">
    <property type="protein sequence ID" value="HIQ60736.1"/>
    <property type="molecule type" value="Genomic_DNA"/>
</dbReference>
<dbReference type="InterPro" id="IPR011006">
    <property type="entry name" value="CheY-like_superfamily"/>
</dbReference>
<dbReference type="Gene3D" id="1.10.10.10">
    <property type="entry name" value="Winged helix-like DNA-binding domain superfamily/Winged helix DNA-binding domain"/>
    <property type="match status" value="1"/>
</dbReference>
<proteinExistence type="predicted"/>
<dbReference type="SUPFAM" id="SSF52172">
    <property type="entry name" value="CheY-like"/>
    <property type="match status" value="1"/>
</dbReference>
<comment type="caution">
    <text evidence="2">The sequence shown here is derived from an EMBL/GenBank/DDBJ whole genome shotgun (WGS) entry which is preliminary data.</text>
</comment>
<dbReference type="InterPro" id="IPR036388">
    <property type="entry name" value="WH-like_DNA-bd_sf"/>
</dbReference>
<evidence type="ECO:0000259" key="1">
    <source>
        <dbReference type="PROSITE" id="PS50921"/>
    </source>
</evidence>
<protein>
    <submittedName>
        <fullName evidence="2">ANTAR domain-containing protein</fullName>
    </submittedName>
</protein>
<reference evidence="2" key="1">
    <citation type="submission" date="2020-10" db="EMBL/GenBank/DDBJ databases">
        <authorList>
            <person name="Gilroy R."/>
        </authorList>
    </citation>
    <scope>NUCLEOTIDE SEQUENCE</scope>
    <source>
        <strain evidence="2">ChiGjej2B2-12916</strain>
    </source>
</reference>
<sequence>MQKVIVAFENRKTAASISEVLESGGVAECVVCHSASEVRRLVNKQGLGVVVCGFKFPDGAGEDLYYDLPQQCVMLMVAPQNRLELCETEEIFQLPAPVSRGDLLASVRMLLQFARRRVSKYPVHIHRSEEENQLVAQAKALLMDRHGMTEAQAHRFLQKESMDHGSKLAETARIVLGNSI</sequence>
<evidence type="ECO:0000313" key="2">
    <source>
        <dbReference type="EMBL" id="HIQ60736.1"/>
    </source>
</evidence>
<dbReference type="AlphaFoldDB" id="A0A9D0YSW3"/>
<feature type="domain" description="ANTAR" evidence="1">
    <location>
        <begin position="115"/>
        <end position="176"/>
    </location>
</feature>
<accession>A0A9D0YSW3</accession>
<dbReference type="SMART" id="SM01012">
    <property type="entry name" value="ANTAR"/>
    <property type="match status" value="1"/>
</dbReference>
<name>A0A9D0YSW3_9FIRM</name>
<dbReference type="Pfam" id="PF03861">
    <property type="entry name" value="ANTAR"/>
    <property type="match status" value="1"/>
</dbReference>
<dbReference type="Proteomes" id="UP000886879">
    <property type="component" value="Unassembled WGS sequence"/>
</dbReference>
<dbReference type="PROSITE" id="PS50921">
    <property type="entry name" value="ANTAR"/>
    <property type="match status" value="1"/>
</dbReference>
<reference evidence="2" key="2">
    <citation type="journal article" date="2021" name="PeerJ">
        <title>Extensive microbial diversity within the chicken gut microbiome revealed by metagenomics and culture.</title>
        <authorList>
            <person name="Gilroy R."/>
            <person name="Ravi A."/>
            <person name="Getino M."/>
            <person name="Pursley I."/>
            <person name="Horton D.L."/>
            <person name="Alikhan N.F."/>
            <person name="Baker D."/>
            <person name="Gharbi K."/>
            <person name="Hall N."/>
            <person name="Watson M."/>
            <person name="Adriaenssens E.M."/>
            <person name="Foster-Nyarko E."/>
            <person name="Jarju S."/>
            <person name="Secka A."/>
            <person name="Antonio M."/>
            <person name="Oren A."/>
            <person name="Chaudhuri R.R."/>
            <person name="La Ragione R."/>
            <person name="Hildebrand F."/>
            <person name="Pallen M.J."/>
        </authorList>
    </citation>
    <scope>NUCLEOTIDE SEQUENCE</scope>
    <source>
        <strain evidence="2">ChiGjej2B2-12916</strain>
    </source>
</reference>